<comment type="caution">
    <text evidence="3">The sequence shown here is derived from an EMBL/GenBank/DDBJ whole genome shotgun (WGS) entry which is preliminary data.</text>
</comment>
<feature type="region of interest" description="Disordered" evidence="2">
    <location>
        <begin position="324"/>
        <end position="379"/>
    </location>
</feature>
<feature type="coiled-coil region" evidence="1">
    <location>
        <begin position="30"/>
        <end position="94"/>
    </location>
</feature>
<accession>A0ABR3KXB1</accession>
<feature type="region of interest" description="Disordered" evidence="2">
    <location>
        <begin position="1"/>
        <end position="26"/>
    </location>
</feature>
<evidence type="ECO:0000256" key="1">
    <source>
        <dbReference type="SAM" id="Coils"/>
    </source>
</evidence>
<feature type="compositionally biased region" description="Low complexity" evidence="2">
    <location>
        <begin position="620"/>
        <end position="634"/>
    </location>
</feature>
<evidence type="ECO:0000256" key="2">
    <source>
        <dbReference type="SAM" id="MobiDB-lite"/>
    </source>
</evidence>
<keyword evidence="1" id="KW-0175">Coiled coil</keyword>
<feature type="region of interest" description="Disordered" evidence="2">
    <location>
        <begin position="613"/>
        <end position="642"/>
    </location>
</feature>
<feature type="compositionally biased region" description="Basic and acidic residues" evidence="2">
    <location>
        <begin position="17"/>
        <end position="26"/>
    </location>
</feature>
<evidence type="ECO:0000313" key="4">
    <source>
        <dbReference type="Proteomes" id="UP001558632"/>
    </source>
</evidence>
<organism evidence="3 4">
    <name type="scientific">Trichinella spiralis</name>
    <name type="common">Trichina worm</name>
    <dbReference type="NCBI Taxonomy" id="6334"/>
    <lineage>
        <taxon>Eukaryota</taxon>
        <taxon>Metazoa</taxon>
        <taxon>Ecdysozoa</taxon>
        <taxon>Nematoda</taxon>
        <taxon>Enoplea</taxon>
        <taxon>Dorylaimia</taxon>
        <taxon>Trichinellida</taxon>
        <taxon>Trichinellidae</taxon>
        <taxon>Trichinella</taxon>
    </lineage>
</organism>
<sequence>MSNRGIGNDAVSPESDAMERKREREFRTKMLRQQLEKEDHERRLKALREAEEREERVRKAKDLQKLKRTLELHCQNEERQRKVFQRRVQLENEKADKRKDAELKTMKSVQKPALTKCRSTAASKYVFGSSTPRSFSYMGKSVAAHLAAEVSGGVNRAGQKGVGLSTKKSVRGVGSGRDAMVTSLYSAPNRESTAHAADSMTKSITIGESSRSVSARNVRQNNSALSTDMKRVAQSGSKAVHRRAVANRTSLNVVPAQTKVESVGISKPSENASTAELLDSTCENILSLTAESVKESDIHEWNLNDHTECGLTKSQSDASIMEETAQMQEETDENETTSPSVESKTASFLESSATSPSVESRTDSVLESVGKTPTDQTRSVGKVNGEEAKAALAEKRRLIREQRNLEILEKMERSNESINKKESDVEVEEKRLEEKLEDVEKVEDLTPSVEEQRQEVLEKKDTERRPDIKKKINEILTRARMGSKVLETPKSSDGCATVLEKLATSGRSIGPSLENILNRVRSPLIYGSNNSMANTLSVSADSGASEQSNCSLSINGDASQFGASVSTKTADGSFVVDDNAINVSYEDVKSASNGCGKSETDQSKVVNNFKQMASDDDSSADLPLTTTTTTSSDDVMNENANG</sequence>
<keyword evidence="4" id="KW-1185">Reference proteome</keyword>
<name>A0ABR3KXB1_TRISP</name>
<dbReference type="EMBL" id="JBEUSY010000103">
    <property type="protein sequence ID" value="KAL1245285.1"/>
    <property type="molecule type" value="Genomic_DNA"/>
</dbReference>
<evidence type="ECO:0000313" key="3">
    <source>
        <dbReference type="EMBL" id="KAL1245285.1"/>
    </source>
</evidence>
<feature type="coiled-coil region" evidence="1">
    <location>
        <begin position="388"/>
        <end position="445"/>
    </location>
</feature>
<dbReference type="Proteomes" id="UP001558632">
    <property type="component" value="Unassembled WGS sequence"/>
</dbReference>
<reference evidence="3 4" key="1">
    <citation type="submission" date="2024-07" db="EMBL/GenBank/DDBJ databases">
        <title>Enhanced genomic and transcriptomic resources for Trichinella pseudospiralis and T. spiralis underpin the discovery of pronounced molecular differences between stages and species.</title>
        <authorList>
            <person name="Pasi K.K."/>
            <person name="La Rosa G."/>
            <person name="Gomez-Morales M.A."/>
            <person name="Tosini F."/>
            <person name="Sumanam S."/>
            <person name="Young N.D."/>
            <person name="Chang B.C."/>
            <person name="Robin G.B."/>
        </authorList>
    </citation>
    <scope>NUCLEOTIDE SEQUENCE [LARGE SCALE GENOMIC DNA]</scope>
    <source>
        <strain evidence="3">ISS534</strain>
    </source>
</reference>
<proteinExistence type="predicted"/>
<feature type="compositionally biased region" description="Polar residues" evidence="2">
    <location>
        <begin position="336"/>
        <end position="379"/>
    </location>
</feature>
<gene>
    <name evidence="3" type="ORF">TSPI_08957</name>
</gene>
<protein>
    <submittedName>
        <fullName evidence="3">Inner centromere protein</fullName>
    </submittedName>
</protein>